<dbReference type="PROSITE" id="PS51857">
    <property type="entry name" value="CSD_2"/>
    <property type="match status" value="2"/>
</dbReference>
<comment type="caution">
    <text evidence="3">The sequence shown here is derived from an EMBL/GenBank/DDBJ whole genome shotgun (WGS) entry which is preliminary data.</text>
</comment>
<name>A0A501XP43_9SPHN</name>
<feature type="region of interest" description="Disordered" evidence="1">
    <location>
        <begin position="1"/>
        <end position="30"/>
    </location>
</feature>
<dbReference type="PANTHER" id="PTHR46565">
    <property type="entry name" value="COLD SHOCK DOMAIN PROTEIN 2"/>
    <property type="match status" value="1"/>
</dbReference>
<reference evidence="3 4" key="1">
    <citation type="submission" date="2019-06" db="EMBL/GenBank/DDBJ databases">
        <authorList>
            <person name="Lee I."/>
            <person name="Jang G.I."/>
            <person name="Hwang C.Y."/>
        </authorList>
    </citation>
    <scope>NUCLEOTIDE SEQUENCE [LARGE SCALE GENOMIC DNA]</scope>
    <source>
        <strain evidence="3 4">PAMC 28131</strain>
    </source>
</reference>
<accession>A0A501XP43</accession>
<dbReference type="Proteomes" id="UP000319897">
    <property type="component" value="Unassembled WGS sequence"/>
</dbReference>
<feature type="domain" description="CSD" evidence="2">
    <location>
        <begin position="32"/>
        <end position="97"/>
    </location>
</feature>
<dbReference type="SUPFAM" id="SSF50249">
    <property type="entry name" value="Nucleic acid-binding proteins"/>
    <property type="match status" value="2"/>
</dbReference>
<dbReference type="GO" id="GO:0005829">
    <property type="term" value="C:cytosol"/>
    <property type="evidence" value="ECO:0007669"/>
    <property type="project" value="UniProtKB-ARBA"/>
</dbReference>
<dbReference type="OrthoDB" id="9791685at2"/>
<dbReference type="PANTHER" id="PTHR46565:SF20">
    <property type="entry name" value="COLD SHOCK DOMAIN-CONTAINING PROTEIN 4"/>
    <property type="match status" value="1"/>
</dbReference>
<dbReference type="InterPro" id="IPR002059">
    <property type="entry name" value="CSP_DNA-bd"/>
</dbReference>
<feature type="domain" description="CSD" evidence="2">
    <location>
        <begin position="131"/>
        <end position="194"/>
    </location>
</feature>
<gene>
    <name evidence="3" type="ORF">FJQ54_06015</name>
</gene>
<dbReference type="RefSeq" id="WP_140927516.1">
    <property type="nucleotide sequence ID" value="NZ_VFSU01000018.1"/>
</dbReference>
<protein>
    <submittedName>
        <fullName evidence="3">Cold-shock protein</fullName>
    </submittedName>
</protein>
<dbReference type="SMART" id="SM00357">
    <property type="entry name" value="CSP"/>
    <property type="match status" value="2"/>
</dbReference>
<keyword evidence="4" id="KW-1185">Reference proteome</keyword>
<dbReference type="CDD" id="cd04458">
    <property type="entry name" value="CSP_CDS"/>
    <property type="match status" value="2"/>
</dbReference>
<evidence type="ECO:0000259" key="2">
    <source>
        <dbReference type="PROSITE" id="PS51857"/>
    </source>
</evidence>
<evidence type="ECO:0000256" key="1">
    <source>
        <dbReference type="SAM" id="MobiDB-lite"/>
    </source>
</evidence>
<dbReference type="Pfam" id="PF00313">
    <property type="entry name" value="CSD"/>
    <property type="match status" value="2"/>
</dbReference>
<dbReference type="InterPro" id="IPR012340">
    <property type="entry name" value="NA-bd_OB-fold"/>
</dbReference>
<dbReference type="InterPro" id="IPR011129">
    <property type="entry name" value="CSD"/>
</dbReference>
<proteinExistence type="predicted"/>
<dbReference type="Gene3D" id="2.40.50.140">
    <property type="entry name" value="Nucleic acid-binding proteins"/>
    <property type="match status" value="2"/>
</dbReference>
<organism evidence="3 4">
    <name type="scientific">Sandaracinobacter neustonicus</name>
    <dbReference type="NCBI Taxonomy" id="1715348"/>
    <lineage>
        <taxon>Bacteria</taxon>
        <taxon>Pseudomonadati</taxon>
        <taxon>Pseudomonadota</taxon>
        <taxon>Alphaproteobacteria</taxon>
        <taxon>Sphingomonadales</taxon>
        <taxon>Sphingosinicellaceae</taxon>
        <taxon>Sandaracinobacter</taxon>
    </lineage>
</organism>
<dbReference type="AlphaFoldDB" id="A0A501XP43"/>
<sequence>MEGNRALIKEVSDSEGAVESASRTGGDEVGEPISGRVKWFDMVKGYGFVTPDDGGGDILLHYNLLGQIGRKSLPEGTAVTVVARKGPRGRQAVTIIELDLSTATGPDQDKMEERSSNRVDPLAYLEDAGDFEQVEVRWFNRSKGYGFLLRDDGVTQVFVHMETVRRGGFEALLPGQAVRARIHDGPRGALCVQLAPLG</sequence>
<evidence type="ECO:0000313" key="3">
    <source>
        <dbReference type="EMBL" id="TPE62452.1"/>
    </source>
</evidence>
<dbReference type="PRINTS" id="PR00050">
    <property type="entry name" value="COLDSHOCK"/>
</dbReference>
<dbReference type="GO" id="GO:0003676">
    <property type="term" value="F:nucleic acid binding"/>
    <property type="evidence" value="ECO:0007669"/>
    <property type="project" value="InterPro"/>
</dbReference>
<evidence type="ECO:0000313" key="4">
    <source>
        <dbReference type="Proteomes" id="UP000319897"/>
    </source>
</evidence>
<dbReference type="EMBL" id="VFSU01000018">
    <property type="protein sequence ID" value="TPE62452.1"/>
    <property type="molecule type" value="Genomic_DNA"/>
</dbReference>